<dbReference type="InterPro" id="IPR009081">
    <property type="entry name" value="PP-bd_ACP"/>
</dbReference>
<dbReference type="InterPro" id="IPR029058">
    <property type="entry name" value="AB_hydrolase_fold"/>
</dbReference>
<evidence type="ECO:0000259" key="4">
    <source>
        <dbReference type="PROSITE" id="PS50075"/>
    </source>
</evidence>
<dbReference type="Gene3D" id="3.40.109.10">
    <property type="entry name" value="NADH Oxidase"/>
    <property type="match status" value="2"/>
</dbReference>
<reference evidence="5" key="1">
    <citation type="submission" date="2021-01" db="EMBL/GenBank/DDBJ databases">
        <title>Whole genome shotgun sequence of Actinoplanes nipponensis NBRC 14063.</title>
        <authorList>
            <person name="Komaki H."/>
            <person name="Tamura T."/>
        </authorList>
    </citation>
    <scope>NUCLEOTIDE SEQUENCE</scope>
    <source>
        <strain evidence="5">NBRC 14063</strain>
    </source>
</reference>
<dbReference type="SUPFAM" id="SSF47336">
    <property type="entry name" value="ACP-like"/>
    <property type="match status" value="1"/>
</dbReference>
<evidence type="ECO:0000256" key="1">
    <source>
        <dbReference type="ARBA" id="ARBA00001957"/>
    </source>
</evidence>
<dbReference type="InterPro" id="IPR000873">
    <property type="entry name" value="AMP-dep_synth/lig_dom"/>
</dbReference>
<keyword evidence="6" id="KW-1185">Reference proteome</keyword>
<gene>
    <name evidence="5" type="ORF">Ani05nite_27350</name>
</gene>
<dbReference type="GO" id="GO:0016491">
    <property type="term" value="F:oxidoreductase activity"/>
    <property type="evidence" value="ECO:0007669"/>
    <property type="project" value="InterPro"/>
</dbReference>
<dbReference type="InterPro" id="IPR045851">
    <property type="entry name" value="AMP-bd_C_sf"/>
</dbReference>
<dbReference type="GO" id="GO:0031177">
    <property type="term" value="F:phosphopantetheine binding"/>
    <property type="evidence" value="ECO:0007669"/>
    <property type="project" value="InterPro"/>
</dbReference>
<dbReference type="GO" id="GO:0005737">
    <property type="term" value="C:cytoplasm"/>
    <property type="evidence" value="ECO:0007669"/>
    <property type="project" value="TreeGrafter"/>
</dbReference>
<dbReference type="InterPro" id="IPR006162">
    <property type="entry name" value="Ppantetheine_attach_site"/>
</dbReference>
<dbReference type="Pfam" id="PF00975">
    <property type="entry name" value="Thioesterase"/>
    <property type="match status" value="1"/>
</dbReference>
<comment type="caution">
    <text evidence="5">The sequence shown here is derived from an EMBL/GenBank/DDBJ whole genome shotgun (WGS) entry which is preliminary data.</text>
</comment>
<protein>
    <recommendedName>
        <fullName evidence="4">Carrier domain-containing protein</fullName>
    </recommendedName>
</protein>
<evidence type="ECO:0000256" key="2">
    <source>
        <dbReference type="ARBA" id="ARBA00022450"/>
    </source>
</evidence>
<dbReference type="InterPro" id="IPR000415">
    <property type="entry name" value="Nitroreductase-like"/>
</dbReference>
<dbReference type="PANTHER" id="PTHR45527">
    <property type="entry name" value="NONRIBOSOMAL PEPTIDE SYNTHETASE"/>
    <property type="match status" value="1"/>
</dbReference>
<dbReference type="InterPro" id="IPR001031">
    <property type="entry name" value="Thioesterase"/>
</dbReference>
<dbReference type="Gene3D" id="3.30.300.30">
    <property type="match status" value="2"/>
</dbReference>
<dbReference type="SMART" id="SM00823">
    <property type="entry name" value="PKS_PP"/>
    <property type="match status" value="1"/>
</dbReference>
<dbReference type="PROSITE" id="PS00455">
    <property type="entry name" value="AMP_BINDING"/>
    <property type="match status" value="1"/>
</dbReference>
<evidence type="ECO:0000313" key="5">
    <source>
        <dbReference type="EMBL" id="GIE49201.1"/>
    </source>
</evidence>
<dbReference type="InterPro" id="IPR020802">
    <property type="entry name" value="TesA-like"/>
</dbReference>
<dbReference type="RefSeq" id="WP_203768426.1">
    <property type="nucleotide sequence ID" value="NZ_BOMQ01000031.1"/>
</dbReference>
<dbReference type="InterPro" id="IPR042099">
    <property type="entry name" value="ANL_N_sf"/>
</dbReference>
<keyword evidence="3" id="KW-0597">Phosphoprotein</keyword>
<dbReference type="NCBIfam" id="TIGR01733">
    <property type="entry name" value="AA-adenyl-dom"/>
    <property type="match status" value="1"/>
</dbReference>
<dbReference type="GO" id="GO:0044550">
    <property type="term" value="P:secondary metabolite biosynthetic process"/>
    <property type="evidence" value="ECO:0007669"/>
    <property type="project" value="TreeGrafter"/>
</dbReference>
<dbReference type="SUPFAM" id="SSF56801">
    <property type="entry name" value="Acetyl-CoA synthetase-like"/>
    <property type="match status" value="1"/>
</dbReference>
<dbReference type="SUPFAM" id="SSF53474">
    <property type="entry name" value="alpha/beta-Hydrolases"/>
    <property type="match status" value="1"/>
</dbReference>
<dbReference type="Pfam" id="PF00550">
    <property type="entry name" value="PP-binding"/>
    <property type="match status" value="1"/>
</dbReference>
<organism evidence="5 6">
    <name type="scientific">Actinoplanes nipponensis</name>
    <dbReference type="NCBI Taxonomy" id="135950"/>
    <lineage>
        <taxon>Bacteria</taxon>
        <taxon>Bacillati</taxon>
        <taxon>Actinomycetota</taxon>
        <taxon>Actinomycetes</taxon>
        <taxon>Micromonosporales</taxon>
        <taxon>Micromonosporaceae</taxon>
        <taxon>Actinoplanes</taxon>
    </lineage>
</organism>
<dbReference type="CDD" id="cd05930">
    <property type="entry name" value="A_NRPS"/>
    <property type="match status" value="1"/>
</dbReference>
<keyword evidence="2" id="KW-0596">Phosphopantetheine</keyword>
<proteinExistence type="predicted"/>
<dbReference type="InterPro" id="IPR036736">
    <property type="entry name" value="ACP-like_sf"/>
</dbReference>
<dbReference type="PROSITE" id="PS00012">
    <property type="entry name" value="PHOSPHOPANTETHEINE"/>
    <property type="match status" value="1"/>
</dbReference>
<dbReference type="Proteomes" id="UP000647172">
    <property type="component" value="Unassembled WGS sequence"/>
</dbReference>
<name>A0A919JHB4_9ACTN</name>
<dbReference type="GO" id="GO:0043041">
    <property type="term" value="P:amino acid activation for nonribosomal peptide biosynthetic process"/>
    <property type="evidence" value="ECO:0007669"/>
    <property type="project" value="TreeGrafter"/>
</dbReference>
<feature type="domain" description="Carrier" evidence="4">
    <location>
        <begin position="936"/>
        <end position="1011"/>
    </location>
</feature>
<dbReference type="Gene3D" id="1.10.1200.10">
    <property type="entry name" value="ACP-like"/>
    <property type="match status" value="1"/>
</dbReference>
<dbReference type="PROSITE" id="PS50075">
    <property type="entry name" value="CARRIER"/>
    <property type="match status" value="1"/>
</dbReference>
<dbReference type="Gene3D" id="3.40.50.1820">
    <property type="entry name" value="alpha/beta hydrolase"/>
    <property type="match status" value="1"/>
</dbReference>
<dbReference type="InterPro" id="IPR020845">
    <property type="entry name" value="AMP-binding_CS"/>
</dbReference>
<accession>A0A919JHB4</accession>
<dbReference type="Pfam" id="PF00501">
    <property type="entry name" value="AMP-binding"/>
    <property type="match status" value="1"/>
</dbReference>
<dbReference type="InterPro" id="IPR020806">
    <property type="entry name" value="PKS_PP-bd"/>
</dbReference>
<evidence type="ECO:0000313" key="6">
    <source>
        <dbReference type="Proteomes" id="UP000647172"/>
    </source>
</evidence>
<dbReference type="EMBL" id="BOMQ01000031">
    <property type="protein sequence ID" value="GIE49201.1"/>
    <property type="molecule type" value="Genomic_DNA"/>
</dbReference>
<dbReference type="PANTHER" id="PTHR45527:SF1">
    <property type="entry name" value="FATTY ACID SYNTHASE"/>
    <property type="match status" value="1"/>
</dbReference>
<evidence type="ECO:0000256" key="3">
    <source>
        <dbReference type="ARBA" id="ARBA00022553"/>
    </source>
</evidence>
<comment type="cofactor">
    <cofactor evidence="1">
        <name>pantetheine 4'-phosphate</name>
        <dbReference type="ChEBI" id="CHEBI:47942"/>
    </cofactor>
</comment>
<sequence length="1281" mass="138745">MLSRENSRAEVSRGHAATILGMLRDNAREHPDRPALVAGGHRVRYADFFDRARSGGAYLGRDGELADRPVGLSAESSAELILGAWSILFAGAAYLPLSPEYPEQRLRYMIEEAGLRLVLAQDHLAAALARLVPPGVRVVTMSELAAAPAAPPAEAQPPDPRHLAYVIYTSGSTGAPKGVMVEHGAIAHQMRWLRDAHRIGPETVLLQKTPAGFDAAQWEILAPACGATVVAGRPGLHRDPDRIIAALRRHEVTTLQCVPTLLHALVDTEELPGCPSLRQIFSGGEALSRNLALQLHAAVPEVELVNLYGPTECTINTSSYRVRPAAVAQGPRAVSIGRPVPGLRYHILDEHRRAVSAGEVGELYISGPQVARGYLGRPDLTDAAFLTDPAAEPGHTRLYRTGDLAYWDAGRRAHFVGRADNQVKLRGFRIELDEIRLAIESHDWVAAAAVVVRPDPKTGFDSMIAFAELDEKEAVLMDQGIHGAHHKSKESRVQIRAQLANLGCRPDDELAGQPVVALPGEIATAEQRDLVFARKTYRFYDGEPIGRHDLERLLGADEPPGAAPSTTPGRLDLPTLGEILRYLGQYHSPERLLPKYGYASPGSLYGVQVVLELDGVPAVAPGLYYYHPVRHQLVRVGDTTGGGPMARVHLLGRTPAISAVYRSNVEEVLEFEAGHLVGLLEHVLPRYGLDISAHSHRPQLRDRLGATPDDHYIGTWELTPYGSRPRATGVEVYVQTHRGRVAGLPDGLYAYAGGRFARIGDDVIRRRDVIAINQQVYDRASFGIALTRPAGPRWRHYCDLGRALQRLQLTGTRLGLGFMASGYSSRSGHPLPAARRLDAVLAAAGRATGPSYFCVGGPVSAEQLRGRDMREDLVHMRGPAEIIRDDLVGLLPEYMLPNKVVVLDKMPLSVNGKIDLRALAALAETGVDAAERPFVAPRTPIEKRIAAVWGRRLHRDAVSVQDDFFESGGNSLIAVGLVTELNKEFGTSLPVQTVFEAPTVEQLARRLGAPARRGAARLVRLRADGAGPPIFCWPGLGGYPMSLRALAARITTDRGFYGVQAHGVNAGEAPHERVADMAAADLEQIRRRQPAGPYTLWGYSFGARVAFEAAHQLERAGEQVEHLVLIAPGSPRVRAGGGVSRPSFADETFVRVLYSVFAGELYGPAADACVRASRDERTFAAYITASFPGLDAATVSRITAVAAGRYRHTYTFAELTGRCVAAPVTVCRVHGDDYSFIDAGAGYSRRPPTVVTLDADHYSVLREPDVGLLAEAIAVHPHVPS</sequence>
<dbReference type="Gene3D" id="3.40.50.12780">
    <property type="entry name" value="N-terminal domain of ligase-like"/>
    <property type="match status" value="1"/>
</dbReference>
<dbReference type="SMART" id="SM00824">
    <property type="entry name" value="PKS_TE"/>
    <property type="match status" value="1"/>
</dbReference>
<dbReference type="InterPro" id="IPR010071">
    <property type="entry name" value="AA_adenyl_dom"/>
</dbReference>